<dbReference type="EMBL" id="KI911148">
    <property type="protein sequence ID" value="ETS01465.1"/>
    <property type="molecule type" value="Genomic_DNA"/>
</dbReference>
<proteinExistence type="predicted"/>
<reference evidence="2" key="1">
    <citation type="journal article" date="2013" name="Ind. Biotechnol.">
        <title>Comparative genomics analysis of Trichoderma reesei strains.</title>
        <authorList>
            <person name="Koike H."/>
            <person name="Aerts A."/>
            <person name="LaButti K."/>
            <person name="Grigoriev I.V."/>
            <person name="Baker S.E."/>
        </authorList>
    </citation>
    <scope>NUCLEOTIDE SEQUENCE [LARGE SCALE GENOMIC DNA]</scope>
    <source>
        <strain evidence="2">ATCC 56765 / BCRC 32924 / NRRL 11460 / Rut C-30</strain>
    </source>
</reference>
<dbReference type="Proteomes" id="UP000024376">
    <property type="component" value="Unassembled WGS sequence"/>
</dbReference>
<dbReference type="HOGENOM" id="CLU_2146215_0_0_1"/>
<dbReference type="KEGG" id="trr:M419DRAFT_80759"/>
<protein>
    <submittedName>
        <fullName evidence="1">Uncharacterized protein</fullName>
    </submittedName>
</protein>
<accession>A0A024S7Z4</accession>
<name>A0A024S7Z4_HYPJR</name>
<evidence type="ECO:0000313" key="1">
    <source>
        <dbReference type="EMBL" id="ETS01465.1"/>
    </source>
</evidence>
<organism evidence="1 2">
    <name type="scientific">Hypocrea jecorina (strain ATCC 56765 / BCRC 32924 / NRRL 11460 / Rut C-30)</name>
    <name type="common">Trichoderma reesei</name>
    <dbReference type="NCBI Taxonomy" id="1344414"/>
    <lineage>
        <taxon>Eukaryota</taxon>
        <taxon>Fungi</taxon>
        <taxon>Dikarya</taxon>
        <taxon>Ascomycota</taxon>
        <taxon>Pezizomycotina</taxon>
        <taxon>Sordariomycetes</taxon>
        <taxon>Hypocreomycetidae</taxon>
        <taxon>Hypocreales</taxon>
        <taxon>Hypocreaceae</taxon>
        <taxon>Trichoderma</taxon>
    </lineage>
</organism>
<sequence length="112" mass="12334">MLEGGEPRAGEGGAGGYMMESSGSRLYGRKVSCKREEMAETEMNLAVCPITDGQFIGHYPNEKGLITLCKKPKYCIRRQSQQSSSHFPAVMLGSGRECCIVLEREPLQAAFR</sequence>
<evidence type="ECO:0000313" key="2">
    <source>
        <dbReference type="Proteomes" id="UP000024376"/>
    </source>
</evidence>
<gene>
    <name evidence="1" type="ORF">M419DRAFT_80759</name>
</gene>
<dbReference type="AlphaFoldDB" id="A0A024S7Z4"/>